<evidence type="ECO:0000256" key="1">
    <source>
        <dbReference type="ARBA" id="ARBA00004141"/>
    </source>
</evidence>
<reference evidence="12" key="1">
    <citation type="journal article" date="2010" name="Genome Biol.">
        <title>Genome sequence of the necrotrophic plant pathogen Pythium ultimum reveals original pathogenicity mechanisms and effector repertoire.</title>
        <authorList>
            <person name="Levesque C.A."/>
            <person name="Brouwer H."/>
            <person name="Cano L."/>
            <person name="Hamilton J.P."/>
            <person name="Holt C."/>
            <person name="Huitema E."/>
            <person name="Raffaele S."/>
            <person name="Robideau G.P."/>
            <person name="Thines M."/>
            <person name="Win J."/>
            <person name="Zerillo M.M."/>
            <person name="Beakes G.W."/>
            <person name="Boore J.L."/>
            <person name="Busam D."/>
            <person name="Dumas B."/>
            <person name="Ferriera S."/>
            <person name="Fuerstenberg S.I."/>
            <person name="Gachon C.M."/>
            <person name="Gaulin E."/>
            <person name="Govers F."/>
            <person name="Grenville-Briggs L."/>
            <person name="Horner N."/>
            <person name="Hostetler J."/>
            <person name="Jiang R.H."/>
            <person name="Johnson J."/>
            <person name="Krajaejun T."/>
            <person name="Lin H."/>
            <person name="Meijer H.J."/>
            <person name="Moore B."/>
            <person name="Morris P."/>
            <person name="Phuntmart V."/>
            <person name="Puiu D."/>
            <person name="Shetty J."/>
            <person name="Stajich J.E."/>
            <person name="Tripathy S."/>
            <person name="Wawra S."/>
            <person name="van West P."/>
            <person name="Whitty B.R."/>
            <person name="Coutinho P.M."/>
            <person name="Henrissat B."/>
            <person name="Martin F."/>
            <person name="Thomas P.D."/>
            <person name="Tyler B.M."/>
            <person name="De Vries R.P."/>
            <person name="Kamoun S."/>
            <person name="Yandell M."/>
            <person name="Tisserat N."/>
            <person name="Buell C.R."/>
        </authorList>
    </citation>
    <scope>NUCLEOTIDE SEQUENCE</scope>
    <source>
        <strain evidence="12">DAOM:BR144</strain>
    </source>
</reference>
<organism evidence="11 12">
    <name type="scientific">Globisporangium ultimum (strain ATCC 200006 / CBS 805.95 / DAOM BR144)</name>
    <name type="common">Pythium ultimum</name>
    <dbReference type="NCBI Taxonomy" id="431595"/>
    <lineage>
        <taxon>Eukaryota</taxon>
        <taxon>Sar</taxon>
        <taxon>Stramenopiles</taxon>
        <taxon>Oomycota</taxon>
        <taxon>Peronosporomycetes</taxon>
        <taxon>Pythiales</taxon>
        <taxon>Pythiaceae</taxon>
        <taxon>Globisporangium</taxon>
    </lineage>
</organism>
<keyword evidence="4" id="KW-0460">Magnesium</keyword>
<keyword evidence="8 10" id="KW-0472">Membrane</keyword>
<keyword evidence="3 10" id="KW-0812">Transmembrane</keyword>
<dbReference type="GO" id="GO:0016020">
    <property type="term" value="C:membrane"/>
    <property type="evidence" value="ECO:0007669"/>
    <property type="project" value="UniProtKB-SubCell"/>
</dbReference>
<keyword evidence="9" id="KW-0175">Coiled coil</keyword>
<proteinExistence type="predicted"/>
<dbReference type="OMA" id="VARIFWY"/>
<dbReference type="eggNOG" id="KOG2662">
    <property type="taxonomic scope" value="Eukaryota"/>
</dbReference>
<evidence type="ECO:0000313" key="11">
    <source>
        <dbReference type="EnsemblProtists" id="PYU1_T005546"/>
    </source>
</evidence>
<dbReference type="InterPro" id="IPR039204">
    <property type="entry name" value="MRS2-like"/>
</dbReference>
<dbReference type="VEuPathDB" id="FungiDB:PYU1_G005535"/>
<keyword evidence="6 10" id="KW-1133">Transmembrane helix</keyword>
<evidence type="ECO:0000256" key="9">
    <source>
        <dbReference type="SAM" id="Coils"/>
    </source>
</evidence>
<keyword evidence="7" id="KW-0406">Ion transport</keyword>
<evidence type="ECO:0000256" key="3">
    <source>
        <dbReference type="ARBA" id="ARBA00022692"/>
    </source>
</evidence>
<evidence type="ECO:0000256" key="4">
    <source>
        <dbReference type="ARBA" id="ARBA00022842"/>
    </source>
</evidence>
<evidence type="ECO:0000256" key="2">
    <source>
        <dbReference type="ARBA" id="ARBA00022448"/>
    </source>
</evidence>
<dbReference type="Pfam" id="PF22099">
    <property type="entry name" value="MRS2-like"/>
    <property type="match status" value="1"/>
</dbReference>
<name>K3WKQ4_GLOUD</name>
<dbReference type="InParanoid" id="K3WKQ4"/>
<dbReference type="HOGENOM" id="CLU_116064_0_0_1"/>
<sequence length="205" mass="22918">MSMFADAYDAYAAQIGAALDALAQVRIMSGELETLRSMKNDINEFEAQVDSLRRALMDILDNEEDLRLLYLTKTCNDPSLIYDLGSFDPEEVEILLEAYLKDIYSTRTKAALLQHRIQTTESLVMMKLDYGRNYLLALDLVFSLVGVGIGVGTLISGIFGMNLKFGISDSSRTFWFVFALIALGATMIIWGGILFIRRQGLMISN</sequence>
<dbReference type="SUPFAM" id="SSF144083">
    <property type="entry name" value="Magnesium transport protein CorA, transmembrane region"/>
    <property type="match status" value="1"/>
</dbReference>
<evidence type="ECO:0000256" key="6">
    <source>
        <dbReference type="ARBA" id="ARBA00022989"/>
    </source>
</evidence>
<evidence type="ECO:0000313" key="12">
    <source>
        <dbReference type="Proteomes" id="UP000019132"/>
    </source>
</evidence>
<dbReference type="Proteomes" id="UP000019132">
    <property type="component" value="Unassembled WGS sequence"/>
</dbReference>
<protein>
    <recommendedName>
        <fullName evidence="13">Magnesium transporter</fullName>
    </recommendedName>
</protein>
<reference evidence="12" key="2">
    <citation type="submission" date="2010-04" db="EMBL/GenBank/DDBJ databases">
        <authorList>
            <person name="Buell R."/>
            <person name="Hamilton J."/>
            <person name="Hostetler J."/>
        </authorList>
    </citation>
    <scope>NUCLEOTIDE SEQUENCE [LARGE SCALE GENOMIC DNA]</scope>
    <source>
        <strain evidence="12">DAOM:BR144</strain>
    </source>
</reference>
<reference evidence="11" key="3">
    <citation type="submission" date="2015-02" db="UniProtKB">
        <authorList>
            <consortium name="EnsemblProtists"/>
        </authorList>
    </citation>
    <scope>IDENTIFICATION</scope>
    <source>
        <strain evidence="11">DAOM BR144</strain>
    </source>
</reference>
<evidence type="ECO:0000256" key="7">
    <source>
        <dbReference type="ARBA" id="ARBA00023065"/>
    </source>
</evidence>
<comment type="subcellular location">
    <subcellularLocation>
        <location evidence="1">Membrane</location>
        <topology evidence="1">Multi-pass membrane protein</topology>
    </subcellularLocation>
</comment>
<accession>K3WKQ4</accession>
<dbReference type="EMBL" id="GL376633">
    <property type="status" value="NOT_ANNOTATED_CDS"/>
    <property type="molecule type" value="Genomic_DNA"/>
</dbReference>
<feature type="coiled-coil region" evidence="9">
    <location>
        <begin position="28"/>
        <end position="62"/>
    </location>
</feature>
<feature type="transmembrane region" description="Helical" evidence="10">
    <location>
        <begin position="134"/>
        <end position="161"/>
    </location>
</feature>
<dbReference type="PANTHER" id="PTHR13890:SF0">
    <property type="entry name" value="MAGNESIUM TRANSPORTER MRS2 HOMOLOG, MITOCHONDRIAL"/>
    <property type="match status" value="1"/>
</dbReference>
<evidence type="ECO:0000256" key="8">
    <source>
        <dbReference type="ARBA" id="ARBA00023136"/>
    </source>
</evidence>
<dbReference type="AlphaFoldDB" id="K3WKQ4"/>
<keyword evidence="12" id="KW-1185">Reference proteome</keyword>
<feature type="transmembrane region" description="Helical" evidence="10">
    <location>
        <begin position="173"/>
        <end position="196"/>
    </location>
</feature>
<dbReference type="InterPro" id="IPR045863">
    <property type="entry name" value="CorA_TM1_TM2"/>
</dbReference>
<keyword evidence="5" id="KW-0809">Transit peptide</keyword>
<evidence type="ECO:0000256" key="5">
    <source>
        <dbReference type="ARBA" id="ARBA00022946"/>
    </source>
</evidence>
<evidence type="ECO:0008006" key="13">
    <source>
        <dbReference type="Google" id="ProtNLM"/>
    </source>
</evidence>
<dbReference type="EnsemblProtists" id="PYU1_T005546">
    <property type="protein sequence ID" value="PYU1_T005546"/>
    <property type="gene ID" value="PYU1_G005535"/>
</dbReference>
<evidence type="ECO:0000256" key="10">
    <source>
        <dbReference type="SAM" id="Phobius"/>
    </source>
</evidence>
<dbReference type="Gene3D" id="1.20.58.340">
    <property type="entry name" value="Magnesium transport protein CorA, transmembrane region"/>
    <property type="match status" value="1"/>
</dbReference>
<dbReference type="PANTHER" id="PTHR13890">
    <property type="entry name" value="RNA SPLICING PROTEIN MRS2, MITOCHONDRIAL"/>
    <property type="match status" value="1"/>
</dbReference>
<dbReference type="GO" id="GO:0015095">
    <property type="term" value="F:magnesium ion transmembrane transporter activity"/>
    <property type="evidence" value="ECO:0007669"/>
    <property type="project" value="TreeGrafter"/>
</dbReference>
<keyword evidence="2" id="KW-0813">Transport</keyword>